<dbReference type="KEGG" id="pif:PITG_05836"/>
<gene>
    <name evidence="2" type="ORF">PITG_05836</name>
</gene>
<dbReference type="Gene3D" id="3.80.10.10">
    <property type="entry name" value="Ribonuclease Inhibitor"/>
    <property type="match status" value="1"/>
</dbReference>
<dbReference type="RefSeq" id="XP_002998077.1">
    <property type="nucleotide sequence ID" value="XM_002998031.1"/>
</dbReference>
<dbReference type="SUPFAM" id="SSF52058">
    <property type="entry name" value="L domain-like"/>
    <property type="match status" value="1"/>
</dbReference>
<keyword evidence="1" id="KW-0812">Transmembrane</keyword>
<dbReference type="GeneID" id="9471949"/>
<dbReference type="HOGENOM" id="CLU_010354_0_0_1"/>
<evidence type="ECO:0000256" key="1">
    <source>
        <dbReference type="SAM" id="Phobius"/>
    </source>
</evidence>
<name>D0N5T2_PHYIT</name>
<dbReference type="VEuPathDB" id="FungiDB:PITG_05836"/>
<dbReference type="STRING" id="403677.D0N5T2"/>
<feature type="transmembrane region" description="Helical" evidence="1">
    <location>
        <begin position="12"/>
        <end position="33"/>
    </location>
</feature>
<dbReference type="Proteomes" id="UP000006643">
    <property type="component" value="Unassembled WGS sequence"/>
</dbReference>
<evidence type="ECO:0000313" key="3">
    <source>
        <dbReference type="Proteomes" id="UP000006643"/>
    </source>
</evidence>
<keyword evidence="3" id="KW-1185">Reference proteome</keyword>
<keyword evidence="1" id="KW-0472">Membrane</keyword>
<organism evidence="2 3">
    <name type="scientific">Phytophthora infestans (strain T30-4)</name>
    <name type="common">Potato late blight agent</name>
    <dbReference type="NCBI Taxonomy" id="403677"/>
    <lineage>
        <taxon>Eukaryota</taxon>
        <taxon>Sar</taxon>
        <taxon>Stramenopiles</taxon>
        <taxon>Oomycota</taxon>
        <taxon>Peronosporomycetes</taxon>
        <taxon>Peronosporales</taxon>
        <taxon>Peronosporaceae</taxon>
        <taxon>Phytophthora</taxon>
    </lineage>
</organism>
<feature type="transmembrane region" description="Helical" evidence="1">
    <location>
        <begin position="136"/>
        <end position="157"/>
    </location>
</feature>
<dbReference type="InterPro" id="IPR032675">
    <property type="entry name" value="LRR_dom_sf"/>
</dbReference>
<sequence>MSQLLPRTLLNRFYAVLLAVNCWSSVIVYSFFFKKDEARRRLACIVSDCVLDFMSCMGVELIVLLSYAGDYDTSILGFPEIMWYNDEWNARALNELKMVLVVSWTDLASRSIFSLGLILTTMSMKELLARLPRPRFMLRSAHLLFGLWGFVVLGFHIQASMQPIQPQCLMQVRPWAVTRTSCYLAGLDCHTLGISGKKDEVDEKWREFDASTVVQLLIRHCPELEIPDIFCEFRELRNIKVYNSTINEWGESAAITSTNHPGMSSLLLVRVNMTDGLLPVGLLSEDFPQTLQLTSVPAVLPRLEPYYLALTGNPLSEVPPEVFEVQGMLFLSISNMNIHQLPRNVTQLSAELSWIFIGDTNVSFFWAWTDELVERMKGRANPWLAGPSPYCDDLEKIETGSATTFSVPLSPVYSQTLMNPSEANRNVILKAVRCDPTIEGLFYPLELEDSINAISTPPPLVQPQ</sequence>
<evidence type="ECO:0008006" key="4">
    <source>
        <dbReference type="Google" id="ProtNLM"/>
    </source>
</evidence>
<proteinExistence type="predicted"/>
<keyword evidence="1" id="KW-1133">Transmembrane helix</keyword>
<dbReference type="EMBL" id="DS028126">
    <property type="protein sequence ID" value="EEY70423.1"/>
    <property type="molecule type" value="Genomic_DNA"/>
</dbReference>
<dbReference type="AlphaFoldDB" id="D0N5T2"/>
<protein>
    <recommendedName>
        <fullName evidence="4">Transmembrane protein</fullName>
    </recommendedName>
</protein>
<dbReference type="eggNOG" id="ENOG502SKZA">
    <property type="taxonomic scope" value="Eukaryota"/>
</dbReference>
<accession>D0N5T2</accession>
<reference evidence="3" key="1">
    <citation type="journal article" date="2009" name="Nature">
        <title>Genome sequence and analysis of the Irish potato famine pathogen Phytophthora infestans.</title>
        <authorList>
            <consortium name="The Broad Institute Genome Sequencing Platform"/>
            <person name="Haas B.J."/>
            <person name="Kamoun S."/>
            <person name="Zody M.C."/>
            <person name="Jiang R.H."/>
            <person name="Handsaker R.E."/>
            <person name="Cano L.M."/>
            <person name="Grabherr M."/>
            <person name="Kodira C.D."/>
            <person name="Raffaele S."/>
            <person name="Torto-Alalibo T."/>
            <person name="Bozkurt T.O."/>
            <person name="Ah-Fong A.M."/>
            <person name="Alvarado L."/>
            <person name="Anderson V.L."/>
            <person name="Armstrong M.R."/>
            <person name="Avrova A."/>
            <person name="Baxter L."/>
            <person name="Beynon J."/>
            <person name="Boevink P.C."/>
            <person name="Bollmann S.R."/>
            <person name="Bos J.I."/>
            <person name="Bulone V."/>
            <person name="Cai G."/>
            <person name="Cakir C."/>
            <person name="Carrington J.C."/>
            <person name="Chawner M."/>
            <person name="Conti L."/>
            <person name="Costanzo S."/>
            <person name="Ewan R."/>
            <person name="Fahlgren N."/>
            <person name="Fischbach M.A."/>
            <person name="Fugelstad J."/>
            <person name="Gilroy E.M."/>
            <person name="Gnerre S."/>
            <person name="Green P.J."/>
            <person name="Grenville-Briggs L.J."/>
            <person name="Griffith J."/>
            <person name="Grunwald N.J."/>
            <person name="Horn K."/>
            <person name="Horner N.R."/>
            <person name="Hu C.H."/>
            <person name="Huitema E."/>
            <person name="Jeong D.H."/>
            <person name="Jones A.M."/>
            <person name="Jones J.D."/>
            <person name="Jones R.W."/>
            <person name="Karlsson E.K."/>
            <person name="Kunjeti S.G."/>
            <person name="Lamour K."/>
            <person name="Liu Z."/>
            <person name="Ma L."/>
            <person name="Maclean D."/>
            <person name="Chibucos M.C."/>
            <person name="McDonald H."/>
            <person name="McWalters J."/>
            <person name="Meijer H.J."/>
            <person name="Morgan W."/>
            <person name="Morris P.F."/>
            <person name="Munro C.A."/>
            <person name="O'Neill K."/>
            <person name="Ospina-Giraldo M."/>
            <person name="Pinzon A."/>
            <person name="Pritchard L."/>
            <person name="Ramsahoye B."/>
            <person name="Ren Q."/>
            <person name="Restrepo S."/>
            <person name="Roy S."/>
            <person name="Sadanandom A."/>
            <person name="Savidor A."/>
            <person name="Schornack S."/>
            <person name="Schwartz D.C."/>
            <person name="Schumann U.D."/>
            <person name="Schwessinger B."/>
            <person name="Seyer L."/>
            <person name="Sharpe T."/>
            <person name="Silvar C."/>
            <person name="Song J."/>
            <person name="Studholme D.J."/>
            <person name="Sykes S."/>
            <person name="Thines M."/>
            <person name="van de Vondervoort P.J."/>
            <person name="Phuntumart V."/>
            <person name="Wawra S."/>
            <person name="Weide R."/>
            <person name="Win J."/>
            <person name="Young C."/>
            <person name="Zhou S."/>
            <person name="Fry W."/>
            <person name="Meyers B.C."/>
            <person name="van West P."/>
            <person name="Ristaino J."/>
            <person name="Govers F."/>
            <person name="Birch P.R."/>
            <person name="Whisson S.C."/>
            <person name="Judelson H.S."/>
            <person name="Nusbaum C."/>
        </authorList>
    </citation>
    <scope>NUCLEOTIDE SEQUENCE [LARGE SCALE GENOMIC DNA]</scope>
    <source>
        <strain evidence="3">T30-4</strain>
    </source>
</reference>
<evidence type="ECO:0000313" key="2">
    <source>
        <dbReference type="EMBL" id="EEY70423.1"/>
    </source>
</evidence>
<dbReference type="OMA" id="WIFIGDT"/>
<dbReference type="OrthoDB" id="123202at2759"/>
<dbReference type="InParanoid" id="D0N5T2"/>